<dbReference type="AlphaFoldDB" id="A0A5C6SHK9"/>
<evidence type="ECO:0000313" key="2">
    <source>
        <dbReference type="Proteomes" id="UP000321331"/>
    </source>
</evidence>
<organism evidence="1 2">
    <name type="scientific">Fusarium oxysporum f. sp. cubense</name>
    <dbReference type="NCBI Taxonomy" id="61366"/>
    <lineage>
        <taxon>Eukaryota</taxon>
        <taxon>Fungi</taxon>
        <taxon>Dikarya</taxon>
        <taxon>Ascomycota</taxon>
        <taxon>Pezizomycotina</taxon>
        <taxon>Sordariomycetes</taxon>
        <taxon>Hypocreomycetidae</taxon>
        <taxon>Hypocreales</taxon>
        <taxon>Nectriaceae</taxon>
        <taxon>Fusarium</taxon>
        <taxon>Fusarium oxysporum species complex</taxon>
    </lineage>
</organism>
<evidence type="ECO:0000313" key="1">
    <source>
        <dbReference type="EMBL" id="TXB97368.1"/>
    </source>
</evidence>
<gene>
    <name evidence="1" type="ORF">FocTR4_00011681</name>
</gene>
<dbReference type="Proteomes" id="UP000321331">
    <property type="component" value="Unassembled WGS sequence"/>
</dbReference>
<proteinExistence type="predicted"/>
<protein>
    <submittedName>
        <fullName evidence="1">Uncharacterized protein</fullName>
    </submittedName>
</protein>
<comment type="caution">
    <text evidence="1">The sequence shown here is derived from an EMBL/GenBank/DDBJ whole genome shotgun (WGS) entry which is preliminary data.</text>
</comment>
<name>A0A5C6SHK9_FUSOC</name>
<sequence length="140" mass="14750">MASAAARLAVRAVAGGAGNVLKQAADRGVENVFYGTHHDLFEGAAQSFLTGAAIAGAIGAATDRMGSLKRSTGPNKLPGINKFEGSFKLRAFARIRQVLEPKPTNPWAGLNTQIVKTGIRAFLKPALNIGWGQVKDAYMK</sequence>
<reference evidence="1 2" key="1">
    <citation type="submission" date="2019-07" db="EMBL/GenBank/DDBJ databases">
        <title>The First High-Quality Draft Genome Sequence of the Causal Agent of the Current Panama Disease Epidemic.</title>
        <authorList>
            <person name="Warmington R.J."/>
            <person name="Kay W."/>
            <person name="Jeffries A."/>
            <person name="Bebber D."/>
            <person name="Moore K."/>
            <person name="Studholme D.J."/>
        </authorList>
    </citation>
    <scope>NUCLEOTIDE SEQUENCE [LARGE SCALE GENOMIC DNA]</scope>
    <source>
        <strain evidence="1 2">TR4</strain>
    </source>
</reference>
<dbReference type="EMBL" id="VMNF01000014">
    <property type="protein sequence ID" value="TXB97368.1"/>
    <property type="molecule type" value="Genomic_DNA"/>
</dbReference>
<accession>A0A5C6SHK9</accession>